<dbReference type="PANTHER" id="PTHR43816:SF1">
    <property type="entry name" value="NICOTINAMIDE PHOSPHORIBOSYLTRANSFERASE"/>
    <property type="match status" value="1"/>
</dbReference>
<dbReference type="AlphaFoldDB" id="A0A7R8WQW1"/>
<proteinExistence type="predicted"/>
<dbReference type="PANTHER" id="PTHR43816">
    <property type="entry name" value="NICOTINAMIDE PHOSPHORIBOSYLTRANSFERASE"/>
    <property type="match status" value="1"/>
</dbReference>
<dbReference type="GO" id="GO:0009435">
    <property type="term" value="P:NAD+ biosynthetic process"/>
    <property type="evidence" value="ECO:0007669"/>
    <property type="project" value="TreeGrafter"/>
</dbReference>
<dbReference type="OrthoDB" id="193380at2759"/>
<dbReference type="EMBL" id="OB678982">
    <property type="protein sequence ID" value="CAD7236426.1"/>
    <property type="molecule type" value="Genomic_DNA"/>
</dbReference>
<feature type="non-terminal residue" evidence="1">
    <location>
        <position position="1"/>
    </location>
</feature>
<protein>
    <submittedName>
        <fullName evidence="1">Uncharacterized protein</fullName>
    </submittedName>
</protein>
<gene>
    <name evidence="1" type="ORF">CTOB1V02_LOCUS14241</name>
</gene>
<dbReference type="GO" id="GO:0047280">
    <property type="term" value="F:nicotinamide phosphoribosyltransferase activity"/>
    <property type="evidence" value="ECO:0007669"/>
    <property type="project" value="TreeGrafter"/>
</dbReference>
<evidence type="ECO:0000313" key="1">
    <source>
        <dbReference type="EMBL" id="CAD7236426.1"/>
    </source>
</evidence>
<dbReference type="InterPro" id="IPR016471">
    <property type="entry name" value="Nicotinamide_PRibTrfase"/>
</dbReference>
<accession>A0A7R8WQW1</accession>
<name>A0A7R8WQW1_9CRUS</name>
<dbReference type="Pfam" id="PF18127">
    <property type="entry name" value="NAMPT_N"/>
    <property type="match status" value="1"/>
</dbReference>
<dbReference type="InterPro" id="IPR041529">
    <property type="entry name" value="DUF5598"/>
</dbReference>
<sequence length="94" mass="10756">GQVVTAEKIEQAEKFFSRHLRTSTLFNSDGWKHILEAHDGYLPLRIKAVPEGTIVPTRNVLFTVENTDPKVPWLTGYVEVKNAKKKQVQRVEII</sequence>
<organism evidence="1">
    <name type="scientific">Cyprideis torosa</name>
    <dbReference type="NCBI Taxonomy" id="163714"/>
    <lineage>
        <taxon>Eukaryota</taxon>
        <taxon>Metazoa</taxon>
        <taxon>Ecdysozoa</taxon>
        <taxon>Arthropoda</taxon>
        <taxon>Crustacea</taxon>
        <taxon>Oligostraca</taxon>
        <taxon>Ostracoda</taxon>
        <taxon>Podocopa</taxon>
        <taxon>Podocopida</taxon>
        <taxon>Cytherocopina</taxon>
        <taxon>Cytheroidea</taxon>
        <taxon>Cytherideidae</taxon>
        <taxon>Cyprideis</taxon>
    </lineage>
</organism>
<reference evidence="1" key="1">
    <citation type="submission" date="2020-11" db="EMBL/GenBank/DDBJ databases">
        <authorList>
            <person name="Tran Van P."/>
        </authorList>
    </citation>
    <scope>NUCLEOTIDE SEQUENCE</scope>
</reference>